<dbReference type="InterPro" id="IPR012924">
    <property type="entry name" value="TfuA_core"/>
</dbReference>
<dbReference type="STRING" id="2200.GCA_001571405_02241"/>
<gene>
    <name evidence="2" type="ORF">SAMN04488571_10712</name>
</gene>
<feature type="domain" description="TfuA-like core" evidence="1">
    <location>
        <begin position="50"/>
        <end position="167"/>
    </location>
</feature>
<dbReference type="NCBIfam" id="NF033432">
    <property type="entry name" value="ThioGly_TfuA_rel"/>
    <property type="match status" value="1"/>
</dbReference>
<dbReference type="Pfam" id="PF07812">
    <property type="entry name" value="TfuA"/>
    <property type="match status" value="1"/>
</dbReference>
<organism evidence="2 3">
    <name type="scientific">Methanoculleus thermophilus</name>
    <dbReference type="NCBI Taxonomy" id="2200"/>
    <lineage>
        <taxon>Archaea</taxon>
        <taxon>Methanobacteriati</taxon>
        <taxon>Methanobacteriota</taxon>
        <taxon>Stenosarchaea group</taxon>
        <taxon>Methanomicrobia</taxon>
        <taxon>Methanomicrobiales</taxon>
        <taxon>Methanomicrobiaceae</taxon>
        <taxon>Methanoculleus</taxon>
    </lineage>
</organism>
<reference evidence="2 3" key="1">
    <citation type="submission" date="2016-10" db="EMBL/GenBank/DDBJ databases">
        <authorList>
            <person name="Varghese N."/>
            <person name="Submissions S."/>
        </authorList>
    </citation>
    <scope>NUCLEOTIDE SEQUENCE [LARGE SCALE GENOMIC DNA]</scope>
    <source>
        <strain evidence="2 3">DSM 2373</strain>
    </source>
</reference>
<dbReference type="EMBL" id="FNFT01000007">
    <property type="protein sequence ID" value="SDK30234.1"/>
    <property type="molecule type" value="Genomic_DNA"/>
</dbReference>
<keyword evidence="3" id="KW-1185">Reference proteome</keyword>
<sequence length="229" mass="24536">MKRGVVVFLGPSCDLAAAREILDADYRPPAKRGDITRAVEDGARVIGLIDGVFFQDCAVAHREVLAALRAGVRVVGASSMGALRAAELDSLGMEGVGEIYRAYRDGRLVADDEVALLFDPETFVPLSEPLVNIRATIQRALECGAIGADAAKALLDAARGLYFPDRTYDAIVEAAEGKAYPKDLARFLAFAEEHPVDRKREDAILALRYIRDITEGVEPAGSTLPPGAP</sequence>
<dbReference type="Proteomes" id="UP000326500">
    <property type="component" value="Unassembled WGS sequence"/>
</dbReference>
<evidence type="ECO:0000259" key="1">
    <source>
        <dbReference type="Pfam" id="PF07812"/>
    </source>
</evidence>
<accession>A0A1G9ATL6</accession>
<protein>
    <recommendedName>
        <fullName evidence="1">TfuA-like core domain-containing protein</fullName>
    </recommendedName>
</protein>
<proteinExistence type="predicted"/>
<dbReference type="OrthoDB" id="61834at2157"/>
<dbReference type="RefSeq" id="WP_066958819.1">
    <property type="nucleotide sequence ID" value="NZ_BCNX01000016.1"/>
</dbReference>
<name>A0A1G9ATL6_9EURY</name>
<evidence type="ECO:0000313" key="3">
    <source>
        <dbReference type="Proteomes" id="UP000326500"/>
    </source>
</evidence>
<dbReference type="AlphaFoldDB" id="A0A1G9ATL6"/>
<evidence type="ECO:0000313" key="2">
    <source>
        <dbReference type="EMBL" id="SDK30234.1"/>
    </source>
</evidence>